<evidence type="ECO:0000256" key="10">
    <source>
        <dbReference type="ARBA" id="ARBA00022895"/>
    </source>
</evidence>
<evidence type="ECO:0000256" key="14">
    <source>
        <dbReference type="ARBA" id="ARBA00041693"/>
    </source>
</evidence>
<evidence type="ECO:0000256" key="15">
    <source>
        <dbReference type="ARBA" id="ARBA00042738"/>
    </source>
</evidence>
<keyword evidence="12" id="KW-0539">Nucleus</keyword>
<dbReference type="GO" id="GO:0000723">
    <property type="term" value="P:telomere maintenance"/>
    <property type="evidence" value="ECO:0007669"/>
    <property type="project" value="TreeGrafter"/>
</dbReference>
<comment type="subcellular location">
    <subcellularLocation>
        <location evidence="3">Chromosome</location>
        <location evidence="3">Telomere</location>
    </subcellularLocation>
    <subcellularLocation>
        <location evidence="2">Nucleus</location>
    </subcellularLocation>
</comment>
<feature type="domain" description="Metallo-beta-lactamase" evidence="16">
    <location>
        <begin position="1"/>
        <end position="169"/>
    </location>
</feature>
<sequence length="395" mass="44733">MNGHILRGTNIAVDFWKIQGRCEHLIHFLTHLHGDHIVGLTSSWQQAIYCSEFTSELLRSKYGLPESLVRICPLNQSIIVPVSDSKSFTVTAYDADHCPGAVMFYFQGDFGNIFYTGDFRSSSQLLTSCVNVIDQIDTLYLDNTFCSAKCIFPSRDDCLMRMIEIIRQHAQHEVVIGVRKLGKEILLAKLGVALDETICVSSTCYQISQLLFTTNVFTTIALCDKTFRIRTVPMHLISGKFMDKLNLARQTVAIIPSAIYTGLDCQPFSRCENIFVVPYSDHSNYLELFEFVSTLRPNKVLPIVRHFRGPFGACLSDREDMTCFQSVLSTDRSVQKIQHKYNSGEHRVHSFNHDSKTGNIEFCSQNEGLAQSSDHLDCYHLTVCSLSEHMTTNHL</sequence>
<reference evidence="17" key="1">
    <citation type="submission" date="2014-12" db="EMBL/GenBank/DDBJ databases">
        <title>Insight into the proteome of Arion vulgaris.</title>
        <authorList>
            <person name="Aradska J."/>
            <person name="Bulat T."/>
            <person name="Smidak R."/>
            <person name="Sarate P."/>
            <person name="Gangsoo J."/>
            <person name="Sialana F."/>
            <person name="Bilban M."/>
            <person name="Lubec G."/>
        </authorList>
    </citation>
    <scope>NUCLEOTIDE SEQUENCE</scope>
    <source>
        <tissue evidence="17">Skin</tissue>
    </source>
</reference>
<name>A0A0B6Y151_9EUPU</name>
<keyword evidence="7" id="KW-0540">Nuclease</keyword>
<evidence type="ECO:0000256" key="3">
    <source>
        <dbReference type="ARBA" id="ARBA00004574"/>
    </source>
</evidence>
<proteinExistence type="inferred from homology"/>
<evidence type="ECO:0000256" key="4">
    <source>
        <dbReference type="ARBA" id="ARBA00010304"/>
    </source>
</evidence>
<dbReference type="SUPFAM" id="SSF56281">
    <property type="entry name" value="Metallo-hydrolase/oxidoreductase"/>
    <property type="match status" value="1"/>
</dbReference>
<dbReference type="Pfam" id="PF07522">
    <property type="entry name" value="DRMBL"/>
    <property type="match status" value="1"/>
</dbReference>
<gene>
    <name evidence="17" type="primary">ORF7099</name>
</gene>
<comment type="catalytic activity">
    <reaction evidence="1">
        <text>a beta-lactam + H2O = a substituted beta-amino acid</text>
        <dbReference type="Rhea" id="RHEA:20401"/>
        <dbReference type="ChEBI" id="CHEBI:15377"/>
        <dbReference type="ChEBI" id="CHEBI:35627"/>
        <dbReference type="ChEBI" id="CHEBI:140347"/>
        <dbReference type="EC" id="3.5.2.6"/>
    </reaction>
</comment>
<dbReference type="GO" id="GO:0036297">
    <property type="term" value="P:interstrand cross-link repair"/>
    <property type="evidence" value="ECO:0007669"/>
    <property type="project" value="TreeGrafter"/>
</dbReference>
<evidence type="ECO:0000256" key="12">
    <source>
        <dbReference type="ARBA" id="ARBA00023242"/>
    </source>
</evidence>
<dbReference type="GO" id="GO:0005634">
    <property type="term" value="C:nucleus"/>
    <property type="evidence" value="ECO:0007669"/>
    <property type="project" value="UniProtKB-SubCell"/>
</dbReference>
<dbReference type="GO" id="GO:0003684">
    <property type="term" value="F:damaged DNA binding"/>
    <property type="evidence" value="ECO:0007669"/>
    <property type="project" value="TreeGrafter"/>
</dbReference>
<evidence type="ECO:0000256" key="8">
    <source>
        <dbReference type="ARBA" id="ARBA00022763"/>
    </source>
</evidence>
<dbReference type="Gene3D" id="3.40.50.12650">
    <property type="match status" value="1"/>
</dbReference>
<evidence type="ECO:0000259" key="16">
    <source>
        <dbReference type="SMART" id="SM00849"/>
    </source>
</evidence>
<evidence type="ECO:0000256" key="13">
    <source>
        <dbReference type="ARBA" id="ARBA00039555"/>
    </source>
</evidence>
<evidence type="ECO:0000256" key="1">
    <source>
        <dbReference type="ARBA" id="ARBA00001526"/>
    </source>
</evidence>
<evidence type="ECO:0000256" key="7">
    <source>
        <dbReference type="ARBA" id="ARBA00022722"/>
    </source>
</evidence>
<evidence type="ECO:0000256" key="2">
    <source>
        <dbReference type="ARBA" id="ARBA00004123"/>
    </source>
</evidence>
<dbReference type="GO" id="GO:0035312">
    <property type="term" value="F:5'-3' DNA exonuclease activity"/>
    <property type="evidence" value="ECO:0007669"/>
    <property type="project" value="TreeGrafter"/>
</dbReference>
<dbReference type="GO" id="GO:0006303">
    <property type="term" value="P:double-strand break repair via nonhomologous end joining"/>
    <property type="evidence" value="ECO:0007669"/>
    <property type="project" value="TreeGrafter"/>
</dbReference>
<protein>
    <recommendedName>
        <fullName evidence="13">5' exonuclease Apollo</fullName>
        <ecNumber evidence="5">3.5.2.6</ecNumber>
    </recommendedName>
    <alternativeName>
        <fullName evidence="14">DNA cross-link repair 1B protein</fullName>
    </alternativeName>
    <alternativeName>
        <fullName evidence="15">SNM1 homolog B</fullName>
    </alternativeName>
</protein>
<dbReference type="Gene3D" id="3.60.15.10">
    <property type="entry name" value="Ribonuclease Z/Hydroxyacylglutathione hydrolase-like"/>
    <property type="match status" value="1"/>
</dbReference>
<comment type="similarity">
    <text evidence="4">Belongs to the DNA repair metallo-beta-lactamase (DRMBL) family.</text>
</comment>
<dbReference type="SMART" id="SM00849">
    <property type="entry name" value="Lactamase_B"/>
    <property type="match status" value="1"/>
</dbReference>
<evidence type="ECO:0000256" key="6">
    <source>
        <dbReference type="ARBA" id="ARBA00022454"/>
    </source>
</evidence>
<dbReference type="AlphaFoldDB" id="A0A0B6Y151"/>
<dbReference type="InterPro" id="IPR011084">
    <property type="entry name" value="DRMBL"/>
</dbReference>
<accession>A0A0B6Y151</accession>
<evidence type="ECO:0000256" key="9">
    <source>
        <dbReference type="ARBA" id="ARBA00022801"/>
    </source>
</evidence>
<dbReference type="InterPro" id="IPR036866">
    <property type="entry name" value="RibonucZ/Hydroxyglut_hydro"/>
</dbReference>
<keyword evidence="11" id="KW-0234">DNA repair</keyword>
<feature type="non-terminal residue" evidence="17">
    <location>
        <position position="395"/>
    </location>
</feature>
<dbReference type="GO" id="GO:0008800">
    <property type="term" value="F:beta-lactamase activity"/>
    <property type="evidence" value="ECO:0007669"/>
    <property type="project" value="UniProtKB-EC"/>
</dbReference>
<keyword evidence="10" id="KW-0779">Telomere</keyword>
<dbReference type="InterPro" id="IPR001279">
    <property type="entry name" value="Metallo-B-lactamas"/>
</dbReference>
<dbReference type="PANTHER" id="PTHR23240:SF26">
    <property type="entry name" value="5' EXONUCLEASE APOLLO"/>
    <property type="match status" value="1"/>
</dbReference>
<evidence type="ECO:0000256" key="5">
    <source>
        <dbReference type="ARBA" id="ARBA00012865"/>
    </source>
</evidence>
<keyword evidence="8" id="KW-0227">DNA damage</keyword>
<dbReference type="PANTHER" id="PTHR23240">
    <property type="entry name" value="DNA CROSS-LINK REPAIR PROTEIN PSO2/SNM1-RELATED"/>
    <property type="match status" value="1"/>
</dbReference>
<evidence type="ECO:0000313" key="17">
    <source>
        <dbReference type="EMBL" id="CEK49270.1"/>
    </source>
</evidence>
<organism evidence="17">
    <name type="scientific">Arion vulgaris</name>
    <dbReference type="NCBI Taxonomy" id="1028688"/>
    <lineage>
        <taxon>Eukaryota</taxon>
        <taxon>Metazoa</taxon>
        <taxon>Spiralia</taxon>
        <taxon>Lophotrochozoa</taxon>
        <taxon>Mollusca</taxon>
        <taxon>Gastropoda</taxon>
        <taxon>Heterobranchia</taxon>
        <taxon>Euthyneura</taxon>
        <taxon>Panpulmonata</taxon>
        <taxon>Eupulmonata</taxon>
        <taxon>Stylommatophora</taxon>
        <taxon>Helicina</taxon>
        <taxon>Arionoidea</taxon>
        <taxon>Arionidae</taxon>
        <taxon>Arion</taxon>
    </lineage>
</organism>
<keyword evidence="6" id="KW-0158">Chromosome</keyword>
<dbReference type="GO" id="GO:0000781">
    <property type="term" value="C:chromosome, telomeric region"/>
    <property type="evidence" value="ECO:0007669"/>
    <property type="project" value="UniProtKB-SubCell"/>
</dbReference>
<dbReference type="EC" id="3.5.2.6" evidence="5"/>
<keyword evidence="9" id="KW-0378">Hydrolase</keyword>
<evidence type="ECO:0000256" key="11">
    <source>
        <dbReference type="ARBA" id="ARBA00023204"/>
    </source>
</evidence>
<dbReference type="EMBL" id="HACG01002405">
    <property type="protein sequence ID" value="CEK49270.1"/>
    <property type="molecule type" value="Transcribed_RNA"/>
</dbReference>